<dbReference type="OrthoDB" id="204991at2759"/>
<proteinExistence type="predicted"/>
<protein>
    <submittedName>
        <fullName evidence="2">Uncharacterized protein</fullName>
    </submittedName>
</protein>
<feature type="compositionally biased region" description="Basic and acidic residues" evidence="1">
    <location>
        <begin position="275"/>
        <end position="286"/>
    </location>
</feature>
<gene>
    <name evidence="2" type="ORF">THRCLA_11064</name>
</gene>
<name>A0A1V9Y8X5_9STRA</name>
<keyword evidence="3" id="KW-1185">Reference proteome</keyword>
<dbReference type="Proteomes" id="UP000243217">
    <property type="component" value="Unassembled WGS sequence"/>
</dbReference>
<organism evidence="2 3">
    <name type="scientific">Thraustotheca clavata</name>
    <dbReference type="NCBI Taxonomy" id="74557"/>
    <lineage>
        <taxon>Eukaryota</taxon>
        <taxon>Sar</taxon>
        <taxon>Stramenopiles</taxon>
        <taxon>Oomycota</taxon>
        <taxon>Saprolegniomycetes</taxon>
        <taxon>Saprolegniales</taxon>
        <taxon>Achlyaceae</taxon>
        <taxon>Thraustotheca</taxon>
    </lineage>
</organism>
<feature type="compositionally biased region" description="Basic and acidic residues" evidence="1">
    <location>
        <begin position="315"/>
        <end position="339"/>
    </location>
</feature>
<evidence type="ECO:0000313" key="3">
    <source>
        <dbReference type="Proteomes" id="UP000243217"/>
    </source>
</evidence>
<reference evidence="2 3" key="1">
    <citation type="journal article" date="2014" name="Genome Biol. Evol.">
        <title>The secreted proteins of Achlya hypogyna and Thraustotheca clavata identify the ancestral oomycete secretome and reveal gene acquisitions by horizontal gene transfer.</title>
        <authorList>
            <person name="Misner I."/>
            <person name="Blouin N."/>
            <person name="Leonard G."/>
            <person name="Richards T.A."/>
            <person name="Lane C.E."/>
        </authorList>
    </citation>
    <scope>NUCLEOTIDE SEQUENCE [LARGE SCALE GENOMIC DNA]</scope>
    <source>
        <strain evidence="2 3">ATCC 34112</strain>
    </source>
</reference>
<sequence length="515" mass="59670">MTTPGISLVDVAKDYNEESFIDEDDKLPTVEEKVLIAKPVSSLMDIAKDESSKLSLMDIAKEGKSLMDVAKEAPISLAEAVNKMESASLVDVAKAVHLEHQSTIATVLNKVAEENQKDSQISITQALKEASKEIIQERSAETLGLTLQQAAQEIRQEKAFQYDSSNDKVATAANILARQQIQSPKMKKVTKTSTSVDHEVFKSRKGQGLKYSGPVLKSRKDQLTSFQHNHLTETQKRLLYATLVEHKPPKKQNNQSRSSYLDRIATPVKPKKRTGKEQYAREDDRKHCKFKPKVGRGSRESGDRSDNDDEGDNQDFIRRMEASEKAKNDTIRRSREEREYMAQLDKKECPKCGNTQSYSEVKQKRKQCPNCGITYRSRMAWDHVEIDFFKRVEQFEDHKVKRRDEIAKETTPSFRLLQRKVFDPHTNTITTINLKPLTWKDVEEDFLNRVQLDEMNRIINREELEQEFYGYLTFHPSITPHARRMEYVRFEERMQRDIEERALRREQVVFSTFIF</sequence>
<feature type="region of interest" description="Disordered" evidence="1">
    <location>
        <begin position="245"/>
        <end position="339"/>
    </location>
</feature>
<evidence type="ECO:0000256" key="1">
    <source>
        <dbReference type="SAM" id="MobiDB-lite"/>
    </source>
</evidence>
<feature type="compositionally biased region" description="Basic residues" evidence="1">
    <location>
        <begin position="287"/>
        <end position="296"/>
    </location>
</feature>
<comment type="caution">
    <text evidence="2">The sequence shown here is derived from an EMBL/GenBank/DDBJ whole genome shotgun (WGS) entry which is preliminary data.</text>
</comment>
<accession>A0A1V9Y8X5</accession>
<evidence type="ECO:0000313" key="2">
    <source>
        <dbReference type="EMBL" id="OQR82181.1"/>
    </source>
</evidence>
<dbReference type="AlphaFoldDB" id="A0A1V9Y8X5"/>
<dbReference type="EMBL" id="JNBS01004828">
    <property type="protein sequence ID" value="OQR82181.1"/>
    <property type="molecule type" value="Genomic_DNA"/>
</dbReference>